<protein>
    <submittedName>
        <fullName evidence="1">Uncharacterized protein</fullName>
    </submittedName>
</protein>
<sequence length="60" mass="6802">MRQLVSQNAKFSGQVGHNIPLFKTGLSPKLKVVKNKKAVQFCEVFAKLHRLLNKIIKLLT</sequence>
<comment type="caution">
    <text evidence="1">The sequence shown here is derived from an EMBL/GenBank/DDBJ whole genome shotgun (WGS) entry which is preliminary data.</text>
</comment>
<gene>
    <name evidence="1" type="ORF">HMPREF1052_1478</name>
</gene>
<reference evidence="1 2" key="1">
    <citation type="submission" date="2012-03" db="EMBL/GenBank/DDBJ databases">
        <authorList>
            <person name="Harkins D.M."/>
            <person name="Madupu R."/>
            <person name="Durkin A.S."/>
            <person name="Torralba M."/>
            <person name="Methe B."/>
            <person name="Sutton G.G."/>
            <person name="Nelson K.E."/>
        </authorList>
    </citation>
    <scope>NUCLEOTIDE SEQUENCE [LARGE SCALE GENOMIC DNA]</scope>
    <source>
        <strain evidence="1 2">CCUG 2042</strain>
    </source>
</reference>
<evidence type="ECO:0000313" key="2">
    <source>
        <dbReference type="Proteomes" id="UP000006457"/>
    </source>
</evidence>
<evidence type="ECO:0000313" key="1">
    <source>
        <dbReference type="EMBL" id="EIJ70438.1"/>
    </source>
</evidence>
<dbReference type="Proteomes" id="UP000006457">
    <property type="component" value="Unassembled WGS sequence"/>
</dbReference>
<name>I3DFE5_9PAST</name>
<proteinExistence type="predicted"/>
<organism evidence="1 2">
    <name type="scientific">Pasteurella bettyae CCUG 2042</name>
    <dbReference type="NCBI Taxonomy" id="1095749"/>
    <lineage>
        <taxon>Bacteria</taxon>
        <taxon>Pseudomonadati</taxon>
        <taxon>Pseudomonadota</taxon>
        <taxon>Gammaproteobacteria</taxon>
        <taxon>Pasteurellales</taxon>
        <taxon>Pasteurellaceae</taxon>
        <taxon>Pasteurella</taxon>
    </lineage>
</organism>
<dbReference type="PATRIC" id="fig|1095749.3.peg.801"/>
<dbReference type="EMBL" id="AJSX01000019">
    <property type="protein sequence ID" value="EIJ70438.1"/>
    <property type="molecule type" value="Genomic_DNA"/>
</dbReference>
<accession>I3DFE5</accession>
<keyword evidence="2" id="KW-1185">Reference proteome</keyword>
<dbReference type="AlphaFoldDB" id="I3DFE5"/>